<feature type="binding site" evidence="13">
    <location>
        <position position="382"/>
    </location>
    <ligand>
        <name>L-serine</name>
        <dbReference type="ChEBI" id="CHEBI:33384"/>
    </ligand>
</feature>
<feature type="binding site" evidence="12">
    <location>
        <begin position="231"/>
        <end position="233"/>
    </location>
    <ligand>
        <name>L-serine</name>
        <dbReference type="ChEBI" id="CHEBI:33384"/>
    </ligand>
</feature>
<feature type="domain" description="Aminoacyl-transfer RNA synthetases class-II family profile" evidence="16">
    <location>
        <begin position="172"/>
        <end position="409"/>
    </location>
</feature>
<comment type="subunit">
    <text evidence="12">Homodimer. The tRNA molecule binds across the dimer.</text>
</comment>
<comment type="function">
    <text evidence="12">Catalyzes the attachment of serine to tRNA(Ser). Is also able to aminoacylate tRNA(Sec) with serine, to form the misacylated tRNA L-seryl-tRNA(Sec), which will be further converted into selenocysteinyl-tRNA(Sec).</text>
</comment>
<keyword evidence="18" id="KW-1185">Reference proteome</keyword>
<feature type="binding site" evidence="12 13">
    <location>
        <position position="285"/>
    </location>
    <ligand>
        <name>L-serine</name>
        <dbReference type="ChEBI" id="CHEBI:33384"/>
    </ligand>
</feature>
<comment type="caution">
    <text evidence="17">The sequence shown here is derived from an EMBL/GenBank/DDBJ whole genome shotgun (WGS) entry which is preliminary data.</text>
</comment>
<evidence type="ECO:0000256" key="9">
    <source>
        <dbReference type="ARBA" id="ARBA00023146"/>
    </source>
</evidence>
<sequence>MLDMKMIRQNFDFVQQKLQSRGVKADVLAKFVELDEQRRALLVQTEEQKKYRNDVSGEIAQLKREKLDATEKINEMKMVGEKIKSIDQQILAIDEQLKEIATTLPNLPHDSVPLGADEEDNIEVRRWSTPKTFDFEPKPHWEVAEDLGILDFERGAKVSGSRFVFYKGAGARLERALYNFMLDQHVDEHGYTEMLTPYTVNSQSMFGTGQFPKFKEDVFQLADSDLTLIPTAEVPLTNYHSQEILDEKDLPIYFTALSPAFRSEAGSAGRDTRGLIRLHQFNKVEMVKLSTSENSYDELEKMTADAESILQKLDLPYRVLTLSTGDMGFSAAKTYDLEVWIPAQDTYREISSCSNCEDFQARRAMIRYRDADGKIHYAHTLNGSGLAVGRTVAAILENYQNADGSITIPEVLVPYMGGMTKIEK</sequence>
<dbReference type="InterPro" id="IPR033729">
    <property type="entry name" value="SerRS_core"/>
</dbReference>
<evidence type="ECO:0000256" key="8">
    <source>
        <dbReference type="ARBA" id="ARBA00022917"/>
    </source>
</evidence>
<dbReference type="GO" id="GO:0006434">
    <property type="term" value="P:seryl-tRNA aminoacylation"/>
    <property type="evidence" value="ECO:0007669"/>
    <property type="project" value="UniProtKB-UniRule"/>
</dbReference>
<dbReference type="Pfam" id="PF00587">
    <property type="entry name" value="tRNA-synt_2b"/>
    <property type="match status" value="1"/>
</dbReference>
<gene>
    <name evidence="12 17" type="primary">serS</name>
    <name evidence="17" type="ORF">GCM10011482_20580</name>
</gene>
<reference evidence="17" key="1">
    <citation type="journal article" date="2014" name="Int. J. Syst. Evol. Microbiol.">
        <title>Complete genome sequence of Corynebacterium casei LMG S-19264T (=DSM 44701T), isolated from a smear-ripened cheese.</title>
        <authorList>
            <consortium name="US DOE Joint Genome Institute (JGI-PGF)"/>
            <person name="Walter F."/>
            <person name="Albersmeier A."/>
            <person name="Kalinowski J."/>
            <person name="Ruckert C."/>
        </authorList>
    </citation>
    <scope>NUCLEOTIDE SEQUENCE</scope>
    <source>
        <strain evidence="17">CCM 8433</strain>
    </source>
</reference>
<dbReference type="Gene3D" id="3.30.930.10">
    <property type="entry name" value="Bira Bifunctional Protein, Domain 2"/>
    <property type="match status" value="1"/>
</dbReference>
<proteinExistence type="inferred from homology"/>
<dbReference type="PRINTS" id="PR00981">
    <property type="entry name" value="TRNASYNTHSER"/>
</dbReference>
<dbReference type="HAMAP" id="MF_00176">
    <property type="entry name" value="Ser_tRNA_synth_type1"/>
    <property type="match status" value="1"/>
</dbReference>
<dbReference type="Proteomes" id="UP000622610">
    <property type="component" value="Unassembled WGS sequence"/>
</dbReference>
<dbReference type="InterPro" id="IPR006195">
    <property type="entry name" value="aa-tRNA-synth_II"/>
</dbReference>
<feature type="binding site" evidence="13">
    <location>
        <position position="231"/>
    </location>
    <ligand>
        <name>L-serine</name>
        <dbReference type="ChEBI" id="CHEBI:33384"/>
    </ligand>
</feature>
<dbReference type="GO" id="GO:0016740">
    <property type="term" value="F:transferase activity"/>
    <property type="evidence" value="ECO:0007669"/>
    <property type="project" value="UniProtKB-ARBA"/>
</dbReference>
<dbReference type="PROSITE" id="PS50862">
    <property type="entry name" value="AA_TRNA_LIGASE_II"/>
    <property type="match status" value="1"/>
</dbReference>
<evidence type="ECO:0000256" key="11">
    <source>
        <dbReference type="ARBA" id="ARBA00048823"/>
    </source>
</evidence>
<dbReference type="PIRSF" id="PIRSF001529">
    <property type="entry name" value="Ser-tRNA-synth_IIa"/>
    <property type="match status" value="1"/>
</dbReference>
<dbReference type="PANTHER" id="PTHR43697">
    <property type="entry name" value="SERYL-TRNA SYNTHETASE"/>
    <property type="match status" value="1"/>
</dbReference>
<evidence type="ECO:0000256" key="10">
    <source>
        <dbReference type="ARBA" id="ARBA00047929"/>
    </source>
</evidence>
<evidence type="ECO:0000256" key="7">
    <source>
        <dbReference type="ARBA" id="ARBA00022840"/>
    </source>
</evidence>
<feature type="binding site" evidence="12">
    <location>
        <position position="384"/>
    </location>
    <ligand>
        <name>L-serine</name>
        <dbReference type="ChEBI" id="CHEBI:33384"/>
    </ligand>
</feature>
<evidence type="ECO:0000256" key="14">
    <source>
        <dbReference type="PIRSR" id="PIRSR001529-2"/>
    </source>
</evidence>
<dbReference type="AlphaFoldDB" id="A0A917JJG4"/>
<dbReference type="GO" id="GO:0016260">
    <property type="term" value="P:selenocysteine biosynthetic process"/>
    <property type="evidence" value="ECO:0007669"/>
    <property type="project" value="UniProtKB-UniRule"/>
</dbReference>
<comment type="caution">
    <text evidence="12">Lacks conserved residue(s) required for the propagation of feature annotation.</text>
</comment>
<evidence type="ECO:0000256" key="3">
    <source>
        <dbReference type="ARBA" id="ARBA00010728"/>
    </source>
</evidence>
<dbReference type="SUPFAM" id="SSF46589">
    <property type="entry name" value="tRNA-binding arm"/>
    <property type="match status" value="1"/>
</dbReference>
<feature type="binding site" evidence="12 14">
    <location>
        <begin position="349"/>
        <end position="352"/>
    </location>
    <ligand>
        <name>ATP</name>
        <dbReference type="ChEBI" id="CHEBI:30616"/>
    </ligand>
</feature>
<dbReference type="GO" id="GO:0005524">
    <property type="term" value="F:ATP binding"/>
    <property type="evidence" value="ECO:0007669"/>
    <property type="project" value="UniProtKB-UniRule"/>
</dbReference>
<reference evidence="17" key="2">
    <citation type="submission" date="2020-09" db="EMBL/GenBank/DDBJ databases">
        <authorList>
            <person name="Sun Q."/>
            <person name="Sedlacek I."/>
        </authorList>
    </citation>
    <scope>NUCLEOTIDE SEQUENCE</scope>
    <source>
        <strain evidence="17">CCM 8433</strain>
    </source>
</reference>
<dbReference type="Pfam" id="PF02403">
    <property type="entry name" value="Seryl_tRNA_N"/>
    <property type="match status" value="1"/>
</dbReference>
<dbReference type="InterPro" id="IPR002314">
    <property type="entry name" value="aa-tRNA-synt_IIb"/>
</dbReference>
<keyword evidence="6 12" id="KW-0547">Nucleotide-binding</keyword>
<dbReference type="NCBIfam" id="TIGR00414">
    <property type="entry name" value="serS"/>
    <property type="match status" value="1"/>
</dbReference>
<evidence type="ECO:0000256" key="12">
    <source>
        <dbReference type="HAMAP-Rule" id="MF_00176"/>
    </source>
</evidence>
<evidence type="ECO:0000256" key="5">
    <source>
        <dbReference type="ARBA" id="ARBA00022598"/>
    </source>
</evidence>
<comment type="subcellular location">
    <subcellularLocation>
        <location evidence="1 12">Cytoplasm</location>
    </subcellularLocation>
</comment>
<keyword evidence="5 12" id="KW-0436">Ligase</keyword>
<keyword evidence="9 12" id="KW-0030">Aminoacyl-tRNA synthetase</keyword>
<dbReference type="EMBL" id="BMDT01000011">
    <property type="protein sequence ID" value="GGI66404.1"/>
    <property type="molecule type" value="Genomic_DNA"/>
</dbReference>
<comment type="pathway">
    <text evidence="2 12">Aminoacyl-tRNA biosynthesis; selenocysteinyl-tRNA(Sec) biosynthesis; L-seryl-tRNA(Sec) from L-serine and tRNA(Sec): step 1/1.</text>
</comment>
<comment type="domain">
    <text evidence="12">Consists of two distinct domains, a catalytic core and a N-terminal extension that is involved in tRNA binding.</text>
</comment>
<dbReference type="CDD" id="cd00770">
    <property type="entry name" value="SerRS_core"/>
    <property type="match status" value="1"/>
</dbReference>
<keyword evidence="8 12" id="KW-0648">Protein biosynthesis</keyword>
<organism evidence="17 18">
    <name type="scientific">Enterococcus alcedinis</name>
    <dbReference type="NCBI Taxonomy" id="1274384"/>
    <lineage>
        <taxon>Bacteria</taxon>
        <taxon>Bacillati</taxon>
        <taxon>Bacillota</taxon>
        <taxon>Bacilli</taxon>
        <taxon>Lactobacillales</taxon>
        <taxon>Enterococcaceae</taxon>
        <taxon>Enterococcus</taxon>
    </lineage>
</organism>
<feature type="binding site" evidence="12 14">
    <location>
        <begin position="262"/>
        <end position="264"/>
    </location>
    <ligand>
        <name>ATP</name>
        <dbReference type="ChEBI" id="CHEBI:30616"/>
    </ligand>
</feature>
<comment type="catalytic activity">
    <reaction evidence="10 12">
        <text>tRNA(Sec) + L-serine + ATP = L-seryl-tRNA(Sec) + AMP + diphosphate + H(+)</text>
        <dbReference type="Rhea" id="RHEA:42580"/>
        <dbReference type="Rhea" id="RHEA-COMP:9742"/>
        <dbReference type="Rhea" id="RHEA-COMP:10128"/>
        <dbReference type="ChEBI" id="CHEBI:15378"/>
        <dbReference type="ChEBI" id="CHEBI:30616"/>
        <dbReference type="ChEBI" id="CHEBI:33019"/>
        <dbReference type="ChEBI" id="CHEBI:33384"/>
        <dbReference type="ChEBI" id="CHEBI:78442"/>
        <dbReference type="ChEBI" id="CHEBI:78533"/>
        <dbReference type="ChEBI" id="CHEBI:456215"/>
        <dbReference type="EC" id="6.1.1.11"/>
    </reaction>
</comment>
<dbReference type="InterPro" id="IPR002317">
    <property type="entry name" value="Ser-tRNA-ligase_type_1"/>
</dbReference>
<evidence type="ECO:0000313" key="17">
    <source>
        <dbReference type="EMBL" id="GGI66404.1"/>
    </source>
</evidence>
<keyword evidence="15" id="KW-0175">Coiled coil</keyword>
<evidence type="ECO:0000256" key="1">
    <source>
        <dbReference type="ARBA" id="ARBA00004496"/>
    </source>
</evidence>
<feature type="coiled-coil region" evidence="15">
    <location>
        <begin position="52"/>
        <end position="79"/>
    </location>
</feature>
<dbReference type="RefSeq" id="WP_188368234.1">
    <property type="nucleotide sequence ID" value="NZ_BMDT01000011.1"/>
</dbReference>
<name>A0A917JJG4_9ENTE</name>
<feature type="binding site" evidence="13">
    <location>
        <position position="262"/>
    </location>
    <ligand>
        <name>L-serine</name>
        <dbReference type="ChEBI" id="CHEBI:33384"/>
    </ligand>
</feature>
<dbReference type="GO" id="GO:0005737">
    <property type="term" value="C:cytoplasm"/>
    <property type="evidence" value="ECO:0007669"/>
    <property type="project" value="UniProtKB-SubCell"/>
</dbReference>
<dbReference type="GO" id="GO:0140096">
    <property type="term" value="F:catalytic activity, acting on a protein"/>
    <property type="evidence" value="ECO:0007669"/>
    <property type="project" value="UniProtKB-ARBA"/>
</dbReference>
<comment type="catalytic activity">
    <reaction evidence="11 12">
        <text>tRNA(Ser) + L-serine + ATP = L-seryl-tRNA(Ser) + AMP + diphosphate + H(+)</text>
        <dbReference type="Rhea" id="RHEA:12292"/>
        <dbReference type="Rhea" id="RHEA-COMP:9669"/>
        <dbReference type="Rhea" id="RHEA-COMP:9703"/>
        <dbReference type="ChEBI" id="CHEBI:15378"/>
        <dbReference type="ChEBI" id="CHEBI:30616"/>
        <dbReference type="ChEBI" id="CHEBI:33019"/>
        <dbReference type="ChEBI" id="CHEBI:33384"/>
        <dbReference type="ChEBI" id="CHEBI:78442"/>
        <dbReference type="ChEBI" id="CHEBI:78533"/>
        <dbReference type="ChEBI" id="CHEBI:456215"/>
        <dbReference type="EC" id="6.1.1.11"/>
    </reaction>
</comment>
<accession>A0A917JJG4</accession>
<keyword evidence="7 12" id="KW-0067">ATP-binding</keyword>
<comment type="similarity">
    <text evidence="3 12">Belongs to the class-II aminoacyl-tRNA synthetase family. Type-1 seryl-tRNA synthetase subfamily.</text>
</comment>
<dbReference type="EC" id="6.1.1.11" evidence="12"/>
<evidence type="ECO:0000256" key="13">
    <source>
        <dbReference type="PIRSR" id="PIRSR001529-1"/>
    </source>
</evidence>
<evidence type="ECO:0000259" key="16">
    <source>
        <dbReference type="PROSITE" id="PS50862"/>
    </source>
</evidence>
<dbReference type="InterPro" id="IPR010978">
    <property type="entry name" value="tRNA-bd_arm"/>
</dbReference>
<evidence type="ECO:0000256" key="4">
    <source>
        <dbReference type="ARBA" id="ARBA00022490"/>
    </source>
</evidence>
<protein>
    <recommendedName>
        <fullName evidence="12">Serine--tRNA ligase</fullName>
        <ecNumber evidence="12">6.1.1.11</ecNumber>
    </recommendedName>
    <alternativeName>
        <fullName evidence="12">Seryl-tRNA synthetase</fullName>
        <shortName evidence="12">SerRS</shortName>
    </alternativeName>
    <alternativeName>
        <fullName evidence="12">Seryl-tRNA(Ser/Sec) synthetase</fullName>
    </alternativeName>
</protein>
<dbReference type="InterPro" id="IPR045864">
    <property type="entry name" value="aa-tRNA-synth_II/BPL/LPL"/>
</dbReference>
<evidence type="ECO:0000256" key="2">
    <source>
        <dbReference type="ARBA" id="ARBA00005045"/>
    </source>
</evidence>
<dbReference type="SUPFAM" id="SSF55681">
    <property type="entry name" value="Class II aaRS and biotin synthetases"/>
    <property type="match status" value="1"/>
</dbReference>
<evidence type="ECO:0000256" key="15">
    <source>
        <dbReference type="SAM" id="Coils"/>
    </source>
</evidence>
<dbReference type="PANTHER" id="PTHR43697:SF1">
    <property type="entry name" value="SERINE--TRNA LIGASE"/>
    <property type="match status" value="1"/>
</dbReference>
<dbReference type="Gene3D" id="1.10.287.40">
    <property type="entry name" value="Serine-tRNA synthetase, tRNA binding domain"/>
    <property type="match status" value="1"/>
</dbReference>
<dbReference type="GO" id="GO:0004828">
    <property type="term" value="F:serine-tRNA ligase activity"/>
    <property type="evidence" value="ECO:0007669"/>
    <property type="project" value="UniProtKB-UniRule"/>
</dbReference>
<keyword evidence="4 12" id="KW-0963">Cytoplasm</keyword>
<evidence type="ECO:0000313" key="18">
    <source>
        <dbReference type="Proteomes" id="UP000622610"/>
    </source>
</evidence>
<dbReference type="InterPro" id="IPR015866">
    <property type="entry name" value="Ser-tRNA-synth_1_N"/>
</dbReference>
<evidence type="ECO:0000256" key="6">
    <source>
        <dbReference type="ARBA" id="ARBA00022741"/>
    </source>
</evidence>
<dbReference type="InterPro" id="IPR042103">
    <property type="entry name" value="SerRS_1_N_sf"/>
</dbReference>